<gene>
    <name evidence="1" type="ORF">D9V29_09805</name>
</gene>
<sequence length="75" mass="8121">MTIEAIRTPSRPQKADSAVWVPVATGLWVGSTAGDFIGMIEKVSPRAYVARNGRSEAVGTYASLLEAKRSIERRS</sequence>
<evidence type="ECO:0000313" key="2">
    <source>
        <dbReference type="Proteomes" id="UP000270299"/>
    </source>
</evidence>
<dbReference type="Proteomes" id="UP000270299">
    <property type="component" value="Unassembled WGS sequence"/>
</dbReference>
<dbReference type="OrthoDB" id="5019374at2"/>
<keyword evidence="2" id="KW-1185">Reference proteome</keyword>
<dbReference type="EMBL" id="RCUV01000009">
    <property type="protein sequence ID" value="RLP70774.1"/>
    <property type="molecule type" value="Genomic_DNA"/>
</dbReference>
<reference evidence="1 2" key="1">
    <citation type="submission" date="2018-10" db="EMBL/GenBank/DDBJ databases">
        <authorList>
            <person name="Li J."/>
        </authorList>
    </citation>
    <scope>NUCLEOTIDE SEQUENCE [LARGE SCALE GENOMIC DNA]</scope>
    <source>
        <strain evidence="1 2">CCTCC AB209002</strain>
    </source>
</reference>
<evidence type="ECO:0000313" key="1">
    <source>
        <dbReference type="EMBL" id="RLP70774.1"/>
    </source>
</evidence>
<comment type="caution">
    <text evidence="1">The sequence shown here is derived from an EMBL/GenBank/DDBJ whole genome shotgun (WGS) entry which is preliminary data.</text>
</comment>
<proteinExistence type="predicted"/>
<dbReference type="AlphaFoldDB" id="A0A3L6ZSC7"/>
<dbReference type="RefSeq" id="WP_121673134.1">
    <property type="nucleotide sequence ID" value="NZ_BMXM01000006.1"/>
</dbReference>
<protein>
    <submittedName>
        <fullName evidence="1">Uncharacterized protein</fullName>
    </submittedName>
</protein>
<accession>A0A3L6ZSC7</accession>
<name>A0A3L6ZSC7_9MICO</name>
<organism evidence="1 2">
    <name type="scientific">Mycetocola manganoxydans</name>
    <dbReference type="NCBI Taxonomy" id="699879"/>
    <lineage>
        <taxon>Bacteria</taxon>
        <taxon>Bacillati</taxon>
        <taxon>Actinomycetota</taxon>
        <taxon>Actinomycetes</taxon>
        <taxon>Micrococcales</taxon>
        <taxon>Microbacteriaceae</taxon>
        <taxon>Mycetocola</taxon>
    </lineage>
</organism>